<reference evidence="2" key="1">
    <citation type="submission" date="2016-09" db="EMBL/GenBank/DDBJ databases">
        <authorList>
            <person name="Gulvik C.A."/>
        </authorList>
    </citation>
    <scope>NUCLEOTIDE SEQUENCE [LARGE SCALE GENOMIC DNA]</scope>
    <source>
        <strain evidence="2">LMG 8895</strain>
    </source>
</reference>
<proteinExistence type="predicted"/>
<dbReference type="Proteomes" id="UP000095094">
    <property type="component" value="Unassembled WGS sequence"/>
</dbReference>
<dbReference type="RefSeq" id="WP_069662562.1">
    <property type="nucleotide sequence ID" value="NZ_JBHUJJ010000002.1"/>
</dbReference>
<comment type="caution">
    <text evidence="1">The sequence shown here is derived from an EMBL/GenBank/DDBJ whole genome shotgun (WGS) entry which is preliminary data.</text>
</comment>
<sequence length="94" mass="11240">MAFKDRQKRLRLEMLALMTIDPKWHEKPETELYKQITTIGQQLIKYSPDYAKRTINEEEYHRLRSQGVPIKQIASHLNISSTTLHSWRKEKGFI</sequence>
<accession>A0A1E5H1D5</accession>
<gene>
    <name evidence="1" type="ORF">BCR25_16060</name>
</gene>
<evidence type="ECO:0000313" key="1">
    <source>
        <dbReference type="EMBL" id="OEG18713.1"/>
    </source>
</evidence>
<protein>
    <submittedName>
        <fullName evidence="1">Uncharacterized protein</fullName>
    </submittedName>
</protein>
<evidence type="ECO:0000313" key="2">
    <source>
        <dbReference type="Proteomes" id="UP000095094"/>
    </source>
</evidence>
<keyword evidence="2" id="KW-1185">Reference proteome</keyword>
<name>A0A1E5H1D5_9ENTE</name>
<dbReference type="AlphaFoldDB" id="A0A1E5H1D5"/>
<organism evidence="1 2">
    <name type="scientific">Enterococcus termitis</name>
    <dbReference type="NCBI Taxonomy" id="332950"/>
    <lineage>
        <taxon>Bacteria</taxon>
        <taxon>Bacillati</taxon>
        <taxon>Bacillota</taxon>
        <taxon>Bacilli</taxon>
        <taxon>Lactobacillales</taxon>
        <taxon>Enterococcaceae</taxon>
        <taxon>Enterococcus</taxon>
    </lineage>
</organism>
<dbReference type="OrthoDB" id="2192185at2"/>
<dbReference type="EMBL" id="MIJY01000005">
    <property type="protein sequence ID" value="OEG18713.1"/>
    <property type="molecule type" value="Genomic_DNA"/>
</dbReference>
<dbReference type="Gene3D" id="1.10.10.60">
    <property type="entry name" value="Homeodomain-like"/>
    <property type="match status" value="1"/>
</dbReference>